<gene>
    <name evidence="1" type="ORF">CEXT_273101</name>
</gene>
<evidence type="ECO:0000313" key="1">
    <source>
        <dbReference type="EMBL" id="GIY36187.1"/>
    </source>
</evidence>
<dbReference type="EMBL" id="BPLR01010019">
    <property type="protein sequence ID" value="GIY36187.1"/>
    <property type="molecule type" value="Genomic_DNA"/>
</dbReference>
<protein>
    <submittedName>
        <fullName evidence="1">Uncharacterized protein</fullName>
    </submittedName>
</protein>
<accession>A0AAV4SRW2</accession>
<keyword evidence="2" id="KW-1185">Reference proteome</keyword>
<organism evidence="1 2">
    <name type="scientific">Caerostris extrusa</name>
    <name type="common">Bark spider</name>
    <name type="synonym">Caerostris bankana</name>
    <dbReference type="NCBI Taxonomy" id="172846"/>
    <lineage>
        <taxon>Eukaryota</taxon>
        <taxon>Metazoa</taxon>
        <taxon>Ecdysozoa</taxon>
        <taxon>Arthropoda</taxon>
        <taxon>Chelicerata</taxon>
        <taxon>Arachnida</taxon>
        <taxon>Araneae</taxon>
        <taxon>Araneomorphae</taxon>
        <taxon>Entelegynae</taxon>
        <taxon>Araneoidea</taxon>
        <taxon>Araneidae</taxon>
        <taxon>Caerostris</taxon>
    </lineage>
</organism>
<reference evidence="1 2" key="1">
    <citation type="submission" date="2021-06" db="EMBL/GenBank/DDBJ databases">
        <title>Caerostris extrusa draft genome.</title>
        <authorList>
            <person name="Kono N."/>
            <person name="Arakawa K."/>
        </authorList>
    </citation>
    <scope>NUCLEOTIDE SEQUENCE [LARGE SCALE GENOMIC DNA]</scope>
</reference>
<name>A0AAV4SRW2_CAEEX</name>
<dbReference type="AlphaFoldDB" id="A0AAV4SRW2"/>
<comment type="caution">
    <text evidence="1">The sequence shown here is derived from an EMBL/GenBank/DDBJ whole genome shotgun (WGS) entry which is preliminary data.</text>
</comment>
<dbReference type="Proteomes" id="UP001054945">
    <property type="component" value="Unassembled WGS sequence"/>
</dbReference>
<proteinExistence type="predicted"/>
<evidence type="ECO:0000313" key="2">
    <source>
        <dbReference type="Proteomes" id="UP001054945"/>
    </source>
</evidence>
<sequence>MSIVMRLLAYNKKRMEGLETKFTLEGKVSAHNLKITISNIRVLVLDIVLCPAFDGGWGLRRILLGSRV</sequence>